<dbReference type="EnsemblMetazoa" id="AAEL021162-RA">
    <property type="protein sequence ID" value="AAEL021162-PA"/>
    <property type="gene ID" value="AAEL021162"/>
</dbReference>
<reference evidence="1 2" key="1">
    <citation type="submission" date="2017-06" db="EMBL/GenBank/DDBJ databases">
        <title>Aedes aegypti genome working group (AGWG) sequencing and assembly.</title>
        <authorList>
            <consortium name="Aedes aegypti Genome Working Group (AGWG)"/>
            <person name="Matthews B.J."/>
        </authorList>
    </citation>
    <scope>NUCLEOTIDE SEQUENCE [LARGE SCALE GENOMIC DNA]</scope>
    <source>
        <strain evidence="1 2">LVP_AGWG</strain>
    </source>
</reference>
<dbReference type="Proteomes" id="UP000008820">
    <property type="component" value="Chromosome 1"/>
</dbReference>
<keyword evidence="2" id="KW-1185">Reference proteome</keyword>
<accession>A0A6I8U066</accession>
<sequence length="1093" mass="126275">MLFIESLTVSGIPGLDDHTLRLRPGLNLFPIRRPQPSYVIRFLTWFLNHSEASDLQLEMAFGRESYLEIRIRSDQPQYAFWVLSGKKQRNNSRDQKLISLRRVLSKPHTVSVEGGRSLLEFETFRQEMQQLGLRFGTVKFPMLNVVRGEDLDRWIKSARKLWEIVHDVFQVDVFSRMQTVDQDRKGFCRQKMDIALSADYQDRIDELQARIDGSKTFRKMVLTVDMNAAMVAQREVKAYEVACRDCEGQLMEAVSQAEVLDEKRKKLEDRLDELESVVPDVRELLAVDLDGECEEEERCLALHQSEEQTIETVDNMYRNIEDLVRKMQDSVEGMLGRIGKWLQACRKVAELEVEIEINENCMHAALLPSEIRENSLQEFQKSLEAYLETSRTRLKQLSNETELLNLTVLAHRQVLKTGRMGRERAVQIEHGEDSIDEWSGTFKKLTQTKLLTVFLQTEVRQKSAQLLQHIPEDLSLESVQGMASIQHFLHNSIDHALKQNFIGFVWQHLKFKESALAAKVAALALPHLSHLFDVAVFKEHDPMTDLINQLSSRYSYNVLPVDVFTYSKTPFKVPSRVHPLSSLLLESPLKKVLTQLMDKFYYTNAPFANIAGDLDEEIILICAHDDDEIVIGGDGIVAGGWTRNAERTLEKLSEAVSLQVEIFRLKSELGKQCKIVPKLRECLEQTWDAIEQLREDAFDRYHELHRAYPKIAEMPSIMGQLFHQEKILARQKVRFDHFTKFSQHLKTAKLNDRDWYQKQIDKQQKSLEKARDTYNDHVYDRDLIQFKHDVRVLGELLTQAAALHTISLPINLHKTLMNSLVEHEGLLKDSLQVLENERTAAQSPFDTFDQLDVVQRDMIEPEQKMLSFNYRYLELTGFLQDLRRQFPPIKFQTSKPKTIVTNLQRVYEARLALNNTQPGYKPEQLERFKLKIELCRAELDLLTDHRKFVVANMTLPCVDKLMALKLRLITQMVAEVPSYLGKPGSLRLNFQYDQTRCSHEALGESTFQMDYIVGLAVDFVDDEGSYVRCLDEDSAVLPHLTFFLSLLSVEGCKLLVLDDAFANLAQDAQQEVFKILELMSRSMQIFAAVESEV</sequence>
<name>A0A6I8U066_AEDAE</name>
<reference evidence="1" key="2">
    <citation type="submission" date="2020-05" db="UniProtKB">
        <authorList>
            <consortium name="EnsemblMetazoa"/>
        </authorList>
    </citation>
    <scope>IDENTIFICATION</scope>
    <source>
        <strain evidence="1">LVP_AGWG</strain>
    </source>
</reference>
<evidence type="ECO:0000313" key="2">
    <source>
        <dbReference type="Proteomes" id="UP000008820"/>
    </source>
</evidence>
<proteinExistence type="predicted"/>
<organism evidence="1 2">
    <name type="scientific">Aedes aegypti</name>
    <name type="common">Yellowfever mosquito</name>
    <name type="synonym">Culex aegypti</name>
    <dbReference type="NCBI Taxonomy" id="7159"/>
    <lineage>
        <taxon>Eukaryota</taxon>
        <taxon>Metazoa</taxon>
        <taxon>Ecdysozoa</taxon>
        <taxon>Arthropoda</taxon>
        <taxon>Hexapoda</taxon>
        <taxon>Insecta</taxon>
        <taxon>Pterygota</taxon>
        <taxon>Neoptera</taxon>
        <taxon>Endopterygota</taxon>
        <taxon>Diptera</taxon>
        <taxon>Nematocera</taxon>
        <taxon>Culicoidea</taxon>
        <taxon>Culicidae</taxon>
        <taxon>Culicinae</taxon>
        <taxon>Aedini</taxon>
        <taxon>Aedes</taxon>
        <taxon>Stegomyia</taxon>
    </lineage>
</organism>
<evidence type="ECO:0000313" key="1">
    <source>
        <dbReference type="EnsemblMetazoa" id="AAEL021162-PA"/>
    </source>
</evidence>
<dbReference type="AlphaFoldDB" id="A0A6I8U066"/>
<protein>
    <submittedName>
        <fullName evidence="1">Uncharacterized protein</fullName>
    </submittedName>
</protein>
<gene>
    <name evidence="1" type="primary">5577047</name>
</gene>
<dbReference type="InParanoid" id="A0A6I8U066"/>
<dbReference type="OrthoDB" id="7762365at2759"/>